<dbReference type="Gene3D" id="2.40.160.20">
    <property type="match status" value="1"/>
</dbReference>
<organism evidence="4 5">
    <name type="scientific">Vibrio bivalvicida</name>
    <dbReference type="NCBI Taxonomy" id="1276888"/>
    <lineage>
        <taxon>Bacteria</taxon>
        <taxon>Pseudomonadati</taxon>
        <taxon>Pseudomonadota</taxon>
        <taxon>Gammaproteobacteria</taxon>
        <taxon>Vibrionales</taxon>
        <taxon>Vibrionaceae</taxon>
        <taxon>Vibrio</taxon>
        <taxon>Vibrio oreintalis group</taxon>
    </lineage>
</organism>
<feature type="chain" id="PRO_5008079338" description="Outer membrane protein beta-barrel domain-containing protein" evidence="2">
    <location>
        <begin position="24"/>
        <end position="226"/>
    </location>
</feature>
<dbReference type="RefSeq" id="WP_054963519.1">
    <property type="nucleotide sequence ID" value="NZ_LLEI02000031.1"/>
</dbReference>
<dbReference type="SUPFAM" id="SSF56925">
    <property type="entry name" value="OMPA-like"/>
    <property type="match status" value="1"/>
</dbReference>
<keyword evidence="1 2" id="KW-0732">Signal</keyword>
<evidence type="ECO:0000256" key="2">
    <source>
        <dbReference type="SAM" id="SignalP"/>
    </source>
</evidence>
<name>A0A177Y020_9VIBR</name>
<dbReference type="InterPro" id="IPR027385">
    <property type="entry name" value="Beta-barrel_OMP"/>
</dbReference>
<accession>A0A177Y020</accession>
<protein>
    <recommendedName>
        <fullName evidence="3">Outer membrane protein beta-barrel domain-containing protein</fullName>
    </recommendedName>
</protein>
<dbReference type="InterPro" id="IPR011250">
    <property type="entry name" value="OMP/PagP_B-barrel"/>
</dbReference>
<sequence length="226" mass="24836">MKKVTVLTSAITSLLLVSPATFAKTYVGLELGGGKFSTSMTSQNLDQEATDDYSKMVNEMDSAGYIRLQAGQYLNQNVRVYGYVQRDADDKVEFSEFDLDDGVVEKNDLERNSYQLGLGADYMYFLTNDWFVVGGGTLGYYNSKLKLTEFEDGAQTGSIESKKSGLSAGLNMGTGYNFTESFAAEVGLRHTQLFGNEHKLSSDEGGSITAKFDSSTQFYINASYSF</sequence>
<evidence type="ECO:0000313" key="5">
    <source>
        <dbReference type="Proteomes" id="UP000078406"/>
    </source>
</evidence>
<feature type="domain" description="Outer membrane protein beta-barrel" evidence="3">
    <location>
        <begin position="20"/>
        <end position="226"/>
    </location>
</feature>
<feature type="signal peptide" evidence="2">
    <location>
        <begin position="1"/>
        <end position="23"/>
    </location>
</feature>
<evidence type="ECO:0000313" key="4">
    <source>
        <dbReference type="EMBL" id="OAJ94202.1"/>
    </source>
</evidence>
<reference evidence="4 5" key="1">
    <citation type="journal article" date="2016" name="Syst. Appl. Microbiol.">
        <title>Vibrio bivalvicida sp. nov., a novel larval pathogen for bivalve molluscs reared in a hatchery.</title>
        <authorList>
            <person name="Dubert J."/>
            <person name="Romalde J.L."/>
            <person name="Prado S."/>
            <person name="Barja J.L."/>
        </authorList>
    </citation>
    <scope>NUCLEOTIDE SEQUENCE [LARGE SCALE GENOMIC DNA]</scope>
    <source>
        <strain evidence="4 5">605</strain>
    </source>
</reference>
<dbReference type="Proteomes" id="UP000078406">
    <property type="component" value="Unassembled WGS sequence"/>
</dbReference>
<comment type="caution">
    <text evidence="4">The sequence shown here is derived from an EMBL/GenBank/DDBJ whole genome shotgun (WGS) entry which is preliminary data.</text>
</comment>
<dbReference type="AlphaFoldDB" id="A0A177Y020"/>
<evidence type="ECO:0000259" key="3">
    <source>
        <dbReference type="Pfam" id="PF13505"/>
    </source>
</evidence>
<evidence type="ECO:0000256" key="1">
    <source>
        <dbReference type="ARBA" id="ARBA00022729"/>
    </source>
</evidence>
<dbReference type="EMBL" id="LLEI02000031">
    <property type="protein sequence ID" value="OAJ94202.1"/>
    <property type="molecule type" value="Genomic_DNA"/>
</dbReference>
<gene>
    <name evidence="4" type="ORF">APB76_10910</name>
</gene>
<proteinExistence type="predicted"/>
<dbReference type="Pfam" id="PF13505">
    <property type="entry name" value="OMP_b-brl"/>
    <property type="match status" value="1"/>
</dbReference>